<dbReference type="RefSeq" id="WP_136554944.1">
    <property type="nucleotide sequence ID" value="NZ_STGJ01000016.1"/>
</dbReference>
<keyword evidence="1" id="KW-0732">Signal</keyword>
<name>A0A4T0UMN3_9NEIS</name>
<dbReference type="InterPro" id="IPR010653">
    <property type="entry name" value="NlpB/DapX"/>
</dbReference>
<organism evidence="2 3">
    <name type="scientific">Crenobacter intestini</name>
    <dbReference type="NCBI Taxonomy" id="2563443"/>
    <lineage>
        <taxon>Bacteria</taxon>
        <taxon>Pseudomonadati</taxon>
        <taxon>Pseudomonadota</taxon>
        <taxon>Betaproteobacteria</taxon>
        <taxon>Neisseriales</taxon>
        <taxon>Neisseriaceae</taxon>
        <taxon>Crenobacter</taxon>
    </lineage>
</organism>
<accession>A0A4T0UMN3</accession>
<dbReference type="OrthoDB" id="5291099at2"/>
<dbReference type="Pfam" id="PF06804">
    <property type="entry name" value="Lipoprotein_18"/>
    <property type="match status" value="1"/>
</dbReference>
<dbReference type="InterPro" id="IPR042268">
    <property type="entry name" value="BamC_C"/>
</dbReference>
<evidence type="ECO:0000256" key="1">
    <source>
        <dbReference type="SAM" id="SignalP"/>
    </source>
</evidence>
<dbReference type="EMBL" id="STGJ01000016">
    <property type="protein sequence ID" value="TIC79726.1"/>
    <property type="molecule type" value="Genomic_DNA"/>
</dbReference>
<protein>
    <submittedName>
        <fullName evidence="2">Outer membrane protein assembly factor BamC</fullName>
    </submittedName>
</protein>
<gene>
    <name evidence="2" type="primary">bamC</name>
    <name evidence="2" type="ORF">E5K04_13365</name>
</gene>
<dbReference type="Proteomes" id="UP000308891">
    <property type="component" value="Unassembled WGS sequence"/>
</dbReference>
<comment type="caution">
    <text evidence="2">The sequence shown here is derived from an EMBL/GenBank/DDBJ whole genome shotgun (WGS) entry which is preliminary data.</text>
</comment>
<proteinExistence type="predicted"/>
<feature type="chain" id="PRO_5020200789" evidence="1">
    <location>
        <begin position="25"/>
        <end position="381"/>
    </location>
</feature>
<dbReference type="PROSITE" id="PS51257">
    <property type="entry name" value="PROKAR_LIPOPROTEIN"/>
    <property type="match status" value="1"/>
</dbReference>
<keyword evidence="3" id="KW-1185">Reference proteome</keyword>
<evidence type="ECO:0000313" key="2">
    <source>
        <dbReference type="EMBL" id="TIC79726.1"/>
    </source>
</evidence>
<sequence length="381" mass="42245">MKTTRNTTLAALIAGTLAACGSNAPLEKPLDYQSDTKVDKKASLEMPPDLTAPQIQNRYQLPDSGTASLNAYTNNAPQPNAAAVATTGNSALLATPSNARIERGGTQRWLAIDGKQPEQVWPLLKAFWQDNGFVIKSEEPDIGLMETDWAENRAKLGMDPVRRLLEGVGLGGVMSTPERDKFRVRLERTANGTEVYFTHRGMYETYVNEGKSETKWQPRPADPELETEFLARFMVRLGSSEAQAQASAKAAQTQAPAVQRARVEGNQVVVDDDFDRAWRRVGLALDRVGLLVTDRDRSQGIYYVKPAKADAQNKSDDSGFWQSLAFWRDGKSAAPQQDEQYRIVLKSDAKRTDIAFLDKAGQPLPAKMAEQFARKLEEQLR</sequence>
<dbReference type="AlphaFoldDB" id="A0A4T0UMN3"/>
<reference evidence="2 3" key="1">
    <citation type="submission" date="2019-04" db="EMBL/GenBank/DDBJ databases">
        <title>Crenobacter sp. nov.</title>
        <authorList>
            <person name="Shi S."/>
        </authorList>
    </citation>
    <scope>NUCLEOTIDE SEQUENCE [LARGE SCALE GENOMIC DNA]</scope>
    <source>
        <strain evidence="2 3">GY 70310</strain>
    </source>
</reference>
<evidence type="ECO:0000313" key="3">
    <source>
        <dbReference type="Proteomes" id="UP000308891"/>
    </source>
</evidence>
<dbReference type="Gene3D" id="3.30.310.170">
    <property type="entry name" value="Outer membrane protein assembly factor BamC"/>
    <property type="match status" value="1"/>
</dbReference>
<feature type="signal peptide" evidence="1">
    <location>
        <begin position="1"/>
        <end position="24"/>
    </location>
</feature>